<dbReference type="EMBL" id="DUZY01000005">
    <property type="protein sequence ID" value="DAD39645.1"/>
    <property type="molecule type" value="Genomic_DNA"/>
</dbReference>
<organism evidence="1 2">
    <name type="scientific">Nelumbo nucifera</name>
    <name type="common">Sacred lotus</name>
    <dbReference type="NCBI Taxonomy" id="4432"/>
    <lineage>
        <taxon>Eukaryota</taxon>
        <taxon>Viridiplantae</taxon>
        <taxon>Streptophyta</taxon>
        <taxon>Embryophyta</taxon>
        <taxon>Tracheophyta</taxon>
        <taxon>Spermatophyta</taxon>
        <taxon>Magnoliopsida</taxon>
        <taxon>Proteales</taxon>
        <taxon>Nelumbonaceae</taxon>
        <taxon>Nelumbo</taxon>
    </lineage>
</organism>
<accession>A0A822Z840</accession>
<proteinExistence type="predicted"/>
<keyword evidence="2" id="KW-1185">Reference proteome</keyword>
<protein>
    <submittedName>
        <fullName evidence="1">Uncharacterized protein</fullName>
    </submittedName>
</protein>
<reference evidence="1 2" key="1">
    <citation type="journal article" date="2020" name="Mol. Biol. Evol.">
        <title>Distinct Expression and Methylation Patterns for Genes with Different Fates following a Single Whole-Genome Duplication in Flowering Plants.</title>
        <authorList>
            <person name="Shi T."/>
            <person name="Rahmani R.S."/>
            <person name="Gugger P.F."/>
            <person name="Wang M."/>
            <person name="Li H."/>
            <person name="Zhang Y."/>
            <person name="Li Z."/>
            <person name="Wang Q."/>
            <person name="Van de Peer Y."/>
            <person name="Marchal K."/>
            <person name="Chen J."/>
        </authorList>
    </citation>
    <scope>NUCLEOTIDE SEQUENCE [LARGE SCALE GENOMIC DNA]</scope>
    <source>
        <tissue evidence="1">Leaf</tissue>
    </source>
</reference>
<dbReference type="Proteomes" id="UP000607653">
    <property type="component" value="Unassembled WGS sequence"/>
</dbReference>
<dbReference type="AlphaFoldDB" id="A0A822Z840"/>
<sequence>MGTVPPYKLVELSSKYCWTVSKQMVFSEGEEENYPENLVKIGRNVVEKHRGGLPPATKIKIGDHTSAPQHIPVVHWEHLLMQTSSILVLSSEDVPNTRPTCFVGWRCDLINVPQHIPAVHGEHLPMQTSSRFVLSSGDVSNTQ</sequence>
<name>A0A822Z840_NELNU</name>
<comment type="caution">
    <text evidence="1">The sequence shown here is derived from an EMBL/GenBank/DDBJ whole genome shotgun (WGS) entry which is preliminary data.</text>
</comment>
<evidence type="ECO:0000313" key="2">
    <source>
        <dbReference type="Proteomes" id="UP000607653"/>
    </source>
</evidence>
<evidence type="ECO:0000313" key="1">
    <source>
        <dbReference type="EMBL" id="DAD39645.1"/>
    </source>
</evidence>
<gene>
    <name evidence="1" type="ORF">HUJ06_013968</name>
</gene>